<dbReference type="InterPro" id="IPR046947">
    <property type="entry name" value="LytR-like"/>
</dbReference>
<organism evidence="1 2">
    <name type="scientific">Thermosulfuriphilus ammonigenes</name>
    <dbReference type="NCBI Taxonomy" id="1936021"/>
    <lineage>
        <taxon>Bacteria</taxon>
        <taxon>Pseudomonadati</taxon>
        <taxon>Thermodesulfobacteriota</taxon>
        <taxon>Thermodesulfobacteria</taxon>
        <taxon>Thermodesulfobacteriales</taxon>
        <taxon>Thermodesulfobacteriaceae</taxon>
        <taxon>Thermosulfuriphilus</taxon>
    </lineage>
</organism>
<dbReference type="SUPFAM" id="SSF55785">
    <property type="entry name" value="PYP-like sensor domain (PAS domain)"/>
    <property type="match status" value="1"/>
</dbReference>
<dbReference type="Gene3D" id="3.30.450.20">
    <property type="entry name" value="PAS domain"/>
    <property type="match status" value="1"/>
</dbReference>
<dbReference type="PROSITE" id="PS50930">
    <property type="entry name" value="HTH_LYTTR"/>
    <property type="match status" value="1"/>
</dbReference>
<dbReference type="InterPro" id="IPR000014">
    <property type="entry name" value="PAS"/>
</dbReference>
<dbReference type="CDD" id="cd00130">
    <property type="entry name" value="PAS"/>
    <property type="match status" value="1"/>
</dbReference>
<dbReference type="PANTHER" id="PTHR37299:SF1">
    <property type="entry name" value="STAGE 0 SPORULATION PROTEIN A HOMOLOG"/>
    <property type="match status" value="1"/>
</dbReference>
<dbReference type="GO" id="GO:0000156">
    <property type="term" value="F:phosphorelay response regulator activity"/>
    <property type="evidence" value="ECO:0007669"/>
    <property type="project" value="InterPro"/>
</dbReference>
<dbReference type="SMART" id="SM00850">
    <property type="entry name" value="LytTR"/>
    <property type="match status" value="1"/>
</dbReference>
<protein>
    <submittedName>
        <fullName evidence="1">LytTR family transcriptional regulator</fullName>
    </submittedName>
</protein>
<keyword evidence="2" id="KW-1185">Reference proteome</keyword>
<proteinExistence type="predicted"/>
<dbReference type="NCBIfam" id="TIGR00229">
    <property type="entry name" value="sensory_box"/>
    <property type="match status" value="1"/>
</dbReference>
<dbReference type="PANTHER" id="PTHR37299">
    <property type="entry name" value="TRANSCRIPTIONAL REGULATOR-RELATED"/>
    <property type="match status" value="1"/>
</dbReference>
<dbReference type="InterPro" id="IPR007492">
    <property type="entry name" value="LytTR_DNA-bd_dom"/>
</dbReference>
<dbReference type="Gene3D" id="2.40.50.1020">
    <property type="entry name" value="LytTr DNA-binding domain"/>
    <property type="match status" value="1"/>
</dbReference>
<evidence type="ECO:0000313" key="2">
    <source>
        <dbReference type="Proteomes" id="UP000502179"/>
    </source>
</evidence>
<evidence type="ECO:0000313" key="1">
    <source>
        <dbReference type="EMBL" id="QIJ70901.1"/>
    </source>
</evidence>
<dbReference type="EMBL" id="CP048877">
    <property type="protein sequence ID" value="QIJ70901.1"/>
    <property type="molecule type" value="Genomic_DNA"/>
</dbReference>
<sequence>MLSLDYLRQSFSIGIVIFDKEFNILCVNETIERILGFRLTEGVSSSLPELHSKEAFYKITQMIKEAQFAGKSDNYILKILSQKEKKDIILLGKVFTLNGKYKENFIALLYDLTDILIGENKTIIKLPAYEGKDLLLLDIEEIDYLKAAGNYTDIYVCNEKYLSPLPMGKFEKKLDTSNFMRIHRSFIVNLKKIKKLSRERGKYFVLLQNGHKLPISRNRLKISLEKFGLK</sequence>
<dbReference type="GO" id="GO:0003677">
    <property type="term" value="F:DNA binding"/>
    <property type="evidence" value="ECO:0007669"/>
    <property type="project" value="InterPro"/>
</dbReference>
<name>A0A6G7PTQ8_9BACT</name>
<dbReference type="KEGG" id="tav:G4V39_00820"/>
<reference evidence="1 2" key="1">
    <citation type="submission" date="2020-02" db="EMBL/GenBank/DDBJ databases">
        <title>Genome analysis of Thermosulfuriphilus ammonigenes ST65T, an anaerobic thermophilic chemolithoautotrophic bacterium isolated from a deep-sea hydrothermal vent.</title>
        <authorList>
            <person name="Slobodkina G."/>
            <person name="Allioux M."/>
            <person name="Merkel A."/>
            <person name="Alain K."/>
            <person name="Jebbar M."/>
            <person name="Slobodkin A."/>
        </authorList>
    </citation>
    <scope>NUCLEOTIDE SEQUENCE [LARGE SCALE GENOMIC DNA]</scope>
    <source>
        <strain evidence="1 2">ST65</strain>
    </source>
</reference>
<dbReference type="AlphaFoldDB" id="A0A6G7PTQ8"/>
<dbReference type="Pfam" id="PF04397">
    <property type="entry name" value="LytTR"/>
    <property type="match status" value="1"/>
</dbReference>
<dbReference type="InterPro" id="IPR035965">
    <property type="entry name" value="PAS-like_dom_sf"/>
</dbReference>
<dbReference type="Proteomes" id="UP000502179">
    <property type="component" value="Chromosome"/>
</dbReference>
<accession>A0A6G7PTQ8</accession>
<dbReference type="RefSeq" id="WP_166031124.1">
    <property type="nucleotide sequence ID" value="NZ_CP048877.1"/>
</dbReference>
<gene>
    <name evidence="1" type="ORF">G4V39_00820</name>
</gene>